<dbReference type="InterPro" id="IPR055314">
    <property type="entry name" value="At2g29880-like"/>
</dbReference>
<evidence type="ECO:0000313" key="1">
    <source>
        <dbReference type="EMBL" id="CAH2065453.1"/>
    </source>
</evidence>
<protein>
    <submittedName>
        <fullName evidence="1">Uncharacterized protein</fullName>
    </submittedName>
</protein>
<gene>
    <name evidence="1" type="ORF">TAV2_LOCUS17295</name>
</gene>
<keyword evidence="2" id="KW-1185">Reference proteome</keyword>
<dbReference type="Proteomes" id="UP000836841">
    <property type="component" value="Chromosome 5"/>
</dbReference>
<dbReference type="PANTHER" id="PTHR47864">
    <property type="entry name" value="TRANSMEMBRANE PROTEIN"/>
    <property type="match status" value="1"/>
</dbReference>
<evidence type="ECO:0000313" key="2">
    <source>
        <dbReference type="Proteomes" id="UP000836841"/>
    </source>
</evidence>
<organism evidence="1 2">
    <name type="scientific">Thlaspi arvense</name>
    <name type="common">Field penny-cress</name>
    <dbReference type="NCBI Taxonomy" id="13288"/>
    <lineage>
        <taxon>Eukaryota</taxon>
        <taxon>Viridiplantae</taxon>
        <taxon>Streptophyta</taxon>
        <taxon>Embryophyta</taxon>
        <taxon>Tracheophyta</taxon>
        <taxon>Spermatophyta</taxon>
        <taxon>Magnoliopsida</taxon>
        <taxon>eudicotyledons</taxon>
        <taxon>Gunneridae</taxon>
        <taxon>Pentapetalae</taxon>
        <taxon>rosids</taxon>
        <taxon>malvids</taxon>
        <taxon>Brassicales</taxon>
        <taxon>Brassicaceae</taxon>
        <taxon>Thlaspideae</taxon>
        <taxon>Thlaspi</taxon>
    </lineage>
</organism>
<reference evidence="1 2" key="1">
    <citation type="submission" date="2022-03" db="EMBL/GenBank/DDBJ databases">
        <authorList>
            <person name="Nunn A."/>
            <person name="Chopra R."/>
            <person name="Nunn A."/>
            <person name="Contreras Garrido A."/>
        </authorList>
    </citation>
    <scope>NUCLEOTIDE SEQUENCE [LARGE SCALE GENOMIC DNA]</scope>
</reference>
<dbReference type="EMBL" id="OU466861">
    <property type="protein sequence ID" value="CAH2065453.1"/>
    <property type="molecule type" value="Genomic_DNA"/>
</dbReference>
<proteinExistence type="predicted"/>
<accession>A0AAU9SGA1</accession>
<feature type="non-terminal residue" evidence="1">
    <location>
        <position position="232"/>
    </location>
</feature>
<dbReference type="PANTHER" id="PTHR47864:SF12">
    <property type="entry name" value="MYB_SANT-LIKE DOMAIN-CONTAINING PROTEIN"/>
    <property type="match status" value="1"/>
</dbReference>
<name>A0AAU9SGA1_THLAR</name>
<dbReference type="AlphaFoldDB" id="A0AAU9SGA1"/>
<sequence length="232" mass="26029">METRETSQTKNSKGGYFPWTLQESQLLKRLIVDGIKRGWHDSNGSISKSMVETKILPILNITTWIQEDIQLIPKGNNAFGLGFGLGIDAIAEMSQLLKRLIVDGIKQGWHDSNGSISKSMVETKILPILNITTWIQEDIQPIRKSNEIFEKKISKLCKTFPMDIQIINTCGITLLIILKIYKSFFENAIAKGNNAFGLGFGLGIDAIAEIFEVETNVQEREDVENVTETEIV</sequence>